<dbReference type="GO" id="GO:0016787">
    <property type="term" value="F:hydrolase activity"/>
    <property type="evidence" value="ECO:0007669"/>
    <property type="project" value="UniProtKB-KW"/>
</dbReference>
<proteinExistence type="predicted"/>
<feature type="compositionally biased region" description="Low complexity" evidence="4">
    <location>
        <begin position="200"/>
        <end position="222"/>
    </location>
</feature>
<dbReference type="GO" id="GO:0030490">
    <property type="term" value="P:maturation of SSU-rRNA"/>
    <property type="evidence" value="ECO:0007669"/>
    <property type="project" value="TreeGrafter"/>
</dbReference>
<dbReference type="GO" id="GO:0046872">
    <property type="term" value="F:metal ion binding"/>
    <property type="evidence" value="ECO:0007669"/>
    <property type="project" value="UniProtKB-KW"/>
</dbReference>
<dbReference type="InterPro" id="IPR036283">
    <property type="entry name" value="NOB1_Zf-like_sf"/>
</dbReference>
<organism evidence="7 8">
    <name type="scientific">Monilinia fructicola</name>
    <name type="common">Brown rot fungus</name>
    <name type="synonym">Ciboria fructicola</name>
    <dbReference type="NCBI Taxonomy" id="38448"/>
    <lineage>
        <taxon>Eukaryota</taxon>
        <taxon>Fungi</taxon>
        <taxon>Dikarya</taxon>
        <taxon>Ascomycota</taxon>
        <taxon>Pezizomycotina</taxon>
        <taxon>Leotiomycetes</taxon>
        <taxon>Helotiales</taxon>
        <taxon>Sclerotiniaceae</taxon>
        <taxon>Monilinia</taxon>
    </lineage>
</organism>
<keyword evidence="8" id="KW-1185">Reference proteome</keyword>
<gene>
    <name evidence="7" type="ORF">EYC84_011575</name>
</gene>
<evidence type="ECO:0000259" key="6">
    <source>
        <dbReference type="Pfam" id="PF17146"/>
    </source>
</evidence>
<dbReference type="FunFam" id="3.40.50.1010:FF:000026">
    <property type="entry name" value="20S-pre-rRNA D-site endonuclease NOB1"/>
    <property type="match status" value="1"/>
</dbReference>
<accession>A0A5M9J5H0</accession>
<dbReference type="GO" id="GO:0030688">
    <property type="term" value="C:preribosome, small subunit precursor"/>
    <property type="evidence" value="ECO:0007669"/>
    <property type="project" value="TreeGrafter"/>
</dbReference>
<feature type="domain" description="Nin one binding (NOB1) Zn-ribbon-like" evidence="5">
    <location>
        <begin position="306"/>
        <end position="377"/>
    </location>
</feature>
<keyword evidence="3" id="KW-0378">Hydrolase</keyword>
<dbReference type="Gene3D" id="6.20.210.10">
    <property type="entry name" value="Nin one binding (NOB1), Zn-ribbon-like"/>
    <property type="match status" value="1"/>
</dbReference>
<dbReference type="Pfam" id="PF17146">
    <property type="entry name" value="PIN_6"/>
    <property type="match status" value="1"/>
</dbReference>
<feature type="compositionally biased region" description="Acidic residues" evidence="4">
    <location>
        <begin position="238"/>
        <end position="247"/>
    </location>
</feature>
<protein>
    <recommendedName>
        <fullName evidence="9">20S-pre-rRNA D-site endonuclease NOB1</fullName>
    </recommendedName>
</protein>
<dbReference type="PANTHER" id="PTHR12814">
    <property type="entry name" value="RNA-BINDING PROTEIN NOB1"/>
    <property type="match status" value="1"/>
</dbReference>
<dbReference type="Proteomes" id="UP000322873">
    <property type="component" value="Unassembled WGS sequence"/>
</dbReference>
<keyword evidence="2" id="KW-0479">Metal-binding</keyword>
<dbReference type="Pfam" id="PF08772">
    <property type="entry name" value="Zn_ribbon_NOB1"/>
    <property type="match status" value="1"/>
</dbReference>
<evidence type="ECO:0000256" key="3">
    <source>
        <dbReference type="ARBA" id="ARBA00022801"/>
    </source>
</evidence>
<evidence type="ECO:0000256" key="4">
    <source>
        <dbReference type="SAM" id="MobiDB-lite"/>
    </source>
</evidence>
<comment type="caution">
    <text evidence="7">The sequence shown here is derived from an EMBL/GenBank/DDBJ whole genome shotgun (WGS) entry which is preliminary data.</text>
</comment>
<name>A0A5M9J5H0_MONFR</name>
<feature type="region of interest" description="Disordered" evidence="4">
    <location>
        <begin position="516"/>
        <end position="545"/>
    </location>
</feature>
<dbReference type="Gene3D" id="3.40.50.1010">
    <property type="entry name" value="5'-nuclease"/>
    <property type="match status" value="1"/>
</dbReference>
<sequence length="545" mass="60419">METNTTKSIHSLIIDAGPIIKNDPSVSTLLGQAENLYTIPLVIDEIKDAVTKARFETTLLPFLKLRAPRSASIKVITEFARKTGDLEVLSRQDIHLMALAYELECERNHGDWRLRSVPGQKRLNGAPPASLTGEKSVDPTEASEASTDAVAQPKIETRGAWGTSIPIEEPKVETQPIEEALEATHISTTEESESAEKPAEAASTEEQTQDPASTAAPEATPETIREPSNIEEVPASESDGEASDDGEGWITPSNLKKHQQKDGNGTFEPQEEQKTIQVATITTDYAMQNVMLRMNLNLLSPSLQRIRQLKTWVLRCHACFNITRDMTKQFCGRCGKPTLLRTSCSTDKDGNVKVHLKKNMQWNNRGNVYSVPKPVAGTANGKNIKGGGKGGWGNDLILAEDQKEYVREMATTKRRKEKDLMDEDYLPIISKIEQKIPPNTCTCIKSELAFKIVIFPHSLVSKDSVCKAEKRRMCNQAQFAIPPPLADQQGQFSLPPITKSRTLRTEESIDIRIPRPERQYTPHIPFHAPGTTHSPDAPRHCSAIH</sequence>
<dbReference type="CDD" id="cd09876">
    <property type="entry name" value="PIN_Nob1-like"/>
    <property type="match status" value="1"/>
</dbReference>
<feature type="domain" description="Ribonuclease PIN" evidence="6">
    <location>
        <begin position="12"/>
        <end position="103"/>
    </location>
</feature>
<feature type="region of interest" description="Disordered" evidence="4">
    <location>
        <begin position="116"/>
        <end position="274"/>
    </location>
</feature>
<dbReference type="InterPro" id="IPR014881">
    <property type="entry name" value="NOB1_Zn-bd"/>
</dbReference>
<dbReference type="AlphaFoldDB" id="A0A5M9J5H0"/>
<dbReference type="EMBL" id="VICG01000015">
    <property type="protein sequence ID" value="KAA8564668.1"/>
    <property type="molecule type" value="Genomic_DNA"/>
</dbReference>
<dbReference type="InterPro" id="IPR033411">
    <property type="entry name" value="Ribonuclease_PIN"/>
</dbReference>
<reference evidence="7 8" key="1">
    <citation type="submission" date="2019-06" db="EMBL/GenBank/DDBJ databases">
        <title>Genome Sequence of the Brown Rot Fungal Pathogen Monilinia fructicola.</title>
        <authorList>
            <person name="De Miccolis Angelini R.M."/>
            <person name="Landi L."/>
            <person name="Abate D."/>
            <person name="Pollastro S."/>
            <person name="Romanazzi G."/>
            <person name="Faretra F."/>
        </authorList>
    </citation>
    <scope>NUCLEOTIDE SEQUENCE [LARGE SCALE GENOMIC DNA]</scope>
    <source>
        <strain evidence="7 8">Mfrc123</strain>
    </source>
</reference>
<dbReference type="PANTHER" id="PTHR12814:SF2">
    <property type="entry name" value="RNA-BINDING PROTEIN NOB1"/>
    <property type="match status" value="1"/>
</dbReference>
<dbReference type="GO" id="GO:0004521">
    <property type="term" value="F:RNA endonuclease activity"/>
    <property type="evidence" value="ECO:0007669"/>
    <property type="project" value="TreeGrafter"/>
</dbReference>
<evidence type="ECO:0000256" key="2">
    <source>
        <dbReference type="ARBA" id="ARBA00022723"/>
    </source>
</evidence>
<dbReference type="VEuPathDB" id="FungiDB:MFRU_013g02070"/>
<evidence type="ECO:0000313" key="8">
    <source>
        <dbReference type="Proteomes" id="UP000322873"/>
    </source>
</evidence>
<keyword evidence="1" id="KW-0540">Nuclease</keyword>
<evidence type="ECO:0008006" key="9">
    <source>
        <dbReference type="Google" id="ProtNLM"/>
    </source>
</evidence>
<evidence type="ECO:0000259" key="5">
    <source>
        <dbReference type="Pfam" id="PF08772"/>
    </source>
</evidence>
<evidence type="ECO:0000256" key="1">
    <source>
        <dbReference type="ARBA" id="ARBA00022722"/>
    </source>
</evidence>
<evidence type="ECO:0000313" key="7">
    <source>
        <dbReference type="EMBL" id="KAA8564668.1"/>
    </source>
</evidence>
<dbReference type="SUPFAM" id="SSF144206">
    <property type="entry name" value="NOB1 zinc finger-like"/>
    <property type="match status" value="1"/>
</dbReference>
<dbReference type="InterPro" id="IPR039907">
    <property type="entry name" value="NOB1"/>
</dbReference>